<organism evidence="12 13">
    <name type="scientific">Schaalia georgiae</name>
    <dbReference type="NCBI Taxonomy" id="52768"/>
    <lineage>
        <taxon>Bacteria</taxon>
        <taxon>Bacillati</taxon>
        <taxon>Actinomycetota</taxon>
        <taxon>Actinomycetes</taxon>
        <taxon>Actinomycetales</taxon>
        <taxon>Actinomycetaceae</taxon>
        <taxon>Schaalia</taxon>
    </lineage>
</organism>
<comment type="caution">
    <text evidence="12">The sequence shown here is derived from an EMBL/GenBank/DDBJ whole genome shotgun (WGS) entry which is preliminary data.</text>
</comment>
<feature type="domain" description="GHMP kinase C-terminal" evidence="11">
    <location>
        <begin position="240"/>
        <end position="297"/>
    </location>
</feature>
<gene>
    <name evidence="9" type="primary">ispE</name>
    <name evidence="12" type="ORF">HXK03_00465</name>
</gene>
<accession>A0A929MZA6</accession>
<dbReference type="Proteomes" id="UP000718630">
    <property type="component" value="Unassembled WGS sequence"/>
</dbReference>
<dbReference type="PANTHER" id="PTHR43527:SF2">
    <property type="entry name" value="4-DIPHOSPHOCYTIDYL-2-C-METHYL-D-ERYTHRITOL KINASE, CHLOROPLASTIC"/>
    <property type="match status" value="1"/>
</dbReference>
<dbReference type="PANTHER" id="PTHR43527">
    <property type="entry name" value="4-DIPHOSPHOCYTIDYL-2-C-METHYL-D-ERYTHRITOL KINASE, CHLOROPLASTIC"/>
    <property type="match status" value="1"/>
</dbReference>
<evidence type="ECO:0000256" key="7">
    <source>
        <dbReference type="ARBA" id="ARBA00022840"/>
    </source>
</evidence>
<dbReference type="NCBIfam" id="TIGR00154">
    <property type="entry name" value="ispE"/>
    <property type="match status" value="1"/>
</dbReference>
<evidence type="ECO:0000256" key="5">
    <source>
        <dbReference type="ARBA" id="ARBA00022741"/>
    </source>
</evidence>
<dbReference type="GO" id="GO:0050515">
    <property type="term" value="F:4-(cytidine 5'-diphospho)-2-C-methyl-D-erythritol kinase activity"/>
    <property type="evidence" value="ECO:0007669"/>
    <property type="project" value="UniProtKB-UniRule"/>
</dbReference>
<dbReference type="InterPro" id="IPR020568">
    <property type="entry name" value="Ribosomal_Su5_D2-typ_SF"/>
</dbReference>
<evidence type="ECO:0000256" key="3">
    <source>
        <dbReference type="ARBA" id="ARBA00017473"/>
    </source>
</evidence>
<reference evidence="12" key="1">
    <citation type="submission" date="2020-04" db="EMBL/GenBank/DDBJ databases">
        <title>Deep metagenomics examines the oral microbiome during advanced dental caries in children, revealing novel taxa and co-occurrences with host molecules.</title>
        <authorList>
            <person name="Baker J.L."/>
            <person name="Morton J.T."/>
            <person name="Dinis M."/>
            <person name="Alvarez R."/>
            <person name="Tran N.C."/>
            <person name="Knight R."/>
            <person name="Edlund A."/>
        </authorList>
    </citation>
    <scope>NUCLEOTIDE SEQUENCE</scope>
    <source>
        <strain evidence="12">JCVI_32_bin.64</strain>
    </source>
</reference>
<dbReference type="Gene3D" id="3.30.230.10">
    <property type="match status" value="1"/>
</dbReference>
<evidence type="ECO:0000256" key="4">
    <source>
        <dbReference type="ARBA" id="ARBA00022679"/>
    </source>
</evidence>
<comment type="function">
    <text evidence="9">Catalyzes the phosphorylation of the position 2 hydroxy group of 4-diphosphocytidyl-2C-methyl-D-erythritol.</text>
</comment>
<evidence type="ECO:0000256" key="1">
    <source>
        <dbReference type="ARBA" id="ARBA00009684"/>
    </source>
</evidence>
<dbReference type="NCBIfam" id="NF002870">
    <property type="entry name" value="PRK03188.1"/>
    <property type="match status" value="1"/>
</dbReference>
<dbReference type="Pfam" id="PF08544">
    <property type="entry name" value="GHMP_kinases_C"/>
    <property type="match status" value="1"/>
</dbReference>
<dbReference type="EC" id="2.7.1.148" evidence="2 9"/>
<dbReference type="GO" id="GO:0016114">
    <property type="term" value="P:terpenoid biosynthetic process"/>
    <property type="evidence" value="ECO:0007669"/>
    <property type="project" value="UniProtKB-UniRule"/>
</dbReference>
<dbReference type="GO" id="GO:0005524">
    <property type="term" value="F:ATP binding"/>
    <property type="evidence" value="ECO:0007669"/>
    <property type="project" value="UniProtKB-UniRule"/>
</dbReference>
<keyword evidence="5 9" id="KW-0547">Nucleotide-binding</keyword>
<keyword evidence="9" id="KW-0414">Isoprene biosynthesis</keyword>
<evidence type="ECO:0000256" key="6">
    <source>
        <dbReference type="ARBA" id="ARBA00022777"/>
    </source>
</evidence>
<evidence type="ECO:0000256" key="2">
    <source>
        <dbReference type="ARBA" id="ARBA00012052"/>
    </source>
</evidence>
<evidence type="ECO:0000259" key="11">
    <source>
        <dbReference type="Pfam" id="PF08544"/>
    </source>
</evidence>
<dbReference type="InterPro" id="IPR014721">
    <property type="entry name" value="Ribsml_uS5_D2-typ_fold_subgr"/>
</dbReference>
<dbReference type="GO" id="GO:0019288">
    <property type="term" value="P:isopentenyl diphosphate biosynthetic process, methylerythritol 4-phosphate pathway"/>
    <property type="evidence" value="ECO:0007669"/>
    <property type="project" value="UniProtKB-UniRule"/>
</dbReference>
<dbReference type="SUPFAM" id="SSF55060">
    <property type="entry name" value="GHMP Kinase, C-terminal domain"/>
    <property type="match status" value="1"/>
</dbReference>
<dbReference type="AlphaFoldDB" id="A0A929MZA6"/>
<name>A0A929MZA6_9ACTO</name>
<feature type="domain" description="GHMP kinase N-terminal" evidence="10">
    <location>
        <begin position="82"/>
        <end position="165"/>
    </location>
</feature>
<comment type="similarity">
    <text evidence="1 9">Belongs to the GHMP kinase family. IspE subfamily.</text>
</comment>
<feature type="active site" evidence="9">
    <location>
        <position position="157"/>
    </location>
</feature>
<protein>
    <recommendedName>
        <fullName evidence="3 9">4-diphosphocytidyl-2-C-methyl-D-erythritol kinase</fullName>
        <shortName evidence="9">CMK</shortName>
        <ecNumber evidence="2 9">2.7.1.148</ecNumber>
    </recommendedName>
    <alternativeName>
        <fullName evidence="8 9">4-(cytidine-5'-diphospho)-2-C-methyl-D-erythritol kinase</fullName>
    </alternativeName>
</protein>
<comment type="catalytic activity">
    <reaction evidence="9">
        <text>4-CDP-2-C-methyl-D-erythritol + ATP = 4-CDP-2-C-methyl-D-erythritol 2-phosphate + ADP + H(+)</text>
        <dbReference type="Rhea" id="RHEA:18437"/>
        <dbReference type="ChEBI" id="CHEBI:15378"/>
        <dbReference type="ChEBI" id="CHEBI:30616"/>
        <dbReference type="ChEBI" id="CHEBI:57823"/>
        <dbReference type="ChEBI" id="CHEBI:57919"/>
        <dbReference type="ChEBI" id="CHEBI:456216"/>
        <dbReference type="EC" id="2.7.1.148"/>
    </reaction>
</comment>
<evidence type="ECO:0000313" key="13">
    <source>
        <dbReference type="Proteomes" id="UP000718630"/>
    </source>
</evidence>
<dbReference type="Pfam" id="PF00288">
    <property type="entry name" value="GHMP_kinases_N"/>
    <property type="match status" value="1"/>
</dbReference>
<keyword evidence="7 9" id="KW-0067">ATP-binding</keyword>
<dbReference type="EMBL" id="JABZFZ010000010">
    <property type="protein sequence ID" value="MBF0939338.1"/>
    <property type="molecule type" value="Genomic_DNA"/>
</dbReference>
<evidence type="ECO:0000313" key="12">
    <source>
        <dbReference type="EMBL" id="MBF0939338.1"/>
    </source>
</evidence>
<dbReference type="InterPro" id="IPR004424">
    <property type="entry name" value="IspE"/>
</dbReference>
<evidence type="ECO:0000259" key="10">
    <source>
        <dbReference type="Pfam" id="PF00288"/>
    </source>
</evidence>
<dbReference type="HAMAP" id="MF_00061">
    <property type="entry name" value="IspE"/>
    <property type="match status" value="1"/>
</dbReference>
<keyword evidence="4 9" id="KW-0808">Transferase</keyword>
<dbReference type="InterPro" id="IPR006204">
    <property type="entry name" value="GHMP_kinase_N_dom"/>
</dbReference>
<dbReference type="InterPro" id="IPR036554">
    <property type="entry name" value="GHMP_kinase_C_sf"/>
</dbReference>
<proteinExistence type="inferred from homology"/>
<dbReference type="SUPFAM" id="SSF54211">
    <property type="entry name" value="Ribosomal protein S5 domain 2-like"/>
    <property type="match status" value="1"/>
</dbReference>
<comment type="pathway">
    <text evidence="9">Isoprenoid biosynthesis; isopentenyl diphosphate biosynthesis via DXP pathway; isopentenyl diphosphate from 1-deoxy-D-xylulose 5-phosphate: step 3/6.</text>
</comment>
<evidence type="ECO:0000256" key="9">
    <source>
        <dbReference type="HAMAP-Rule" id="MF_00061"/>
    </source>
</evidence>
<evidence type="ECO:0000256" key="8">
    <source>
        <dbReference type="ARBA" id="ARBA00032554"/>
    </source>
</evidence>
<keyword evidence="6 9" id="KW-0418">Kinase</keyword>
<sequence>MREVTASAPGKVNLVLRVGAPTADGYHPLATVFEALDLRETVTVRTTRTPGTTVETVAHLPGGDIDRATGELMRAVPPRSHLAVRAARAMQRLAAAGPWASTAAGLAIRVDKRVPVAGGMAGGSADAAATLVACNELWGLGLGPGQLERIGRTLGADVPACLTGGIALGTGRGDRMAPLECPGTHHHWVIALAHEGLSTADVFAEFDRAVQGTAVPAAPTDEELADLTGPARLAGPRLVNDLTAAALSLRPELGGTLSASRAAGALAAIVSGSGPTVAALASSADHADEIAERLAAAPAVSRVLTTMGPAPGARVEHQDER</sequence>
<dbReference type="PIRSF" id="PIRSF010376">
    <property type="entry name" value="IspE"/>
    <property type="match status" value="1"/>
</dbReference>
<feature type="active site" evidence="9">
    <location>
        <position position="11"/>
    </location>
</feature>
<dbReference type="Gene3D" id="3.30.70.890">
    <property type="entry name" value="GHMP kinase, C-terminal domain"/>
    <property type="match status" value="1"/>
</dbReference>
<dbReference type="InterPro" id="IPR013750">
    <property type="entry name" value="GHMP_kinase_C_dom"/>
</dbReference>
<feature type="binding site" evidence="9">
    <location>
        <begin position="115"/>
        <end position="125"/>
    </location>
    <ligand>
        <name>ATP</name>
        <dbReference type="ChEBI" id="CHEBI:30616"/>
    </ligand>
</feature>